<dbReference type="EMBL" id="AEON01000002">
    <property type="protein sequence ID" value="EFT82714.1"/>
    <property type="molecule type" value="Genomic_DNA"/>
</dbReference>
<accession>E6K310</accession>
<dbReference type="AlphaFoldDB" id="E6K310"/>
<evidence type="ECO:0000313" key="4">
    <source>
        <dbReference type="Proteomes" id="UP000004946"/>
    </source>
</evidence>
<protein>
    <recommendedName>
        <fullName evidence="2">ATP-grasp domain-containing protein</fullName>
    </recommendedName>
</protein>
<gene>
    <name evidence="3" type="ORF">HMPREF0620_1399</name>
</gene>
<dbReference type="Gene3D" id="3.30.470.20">
    <property type="entry name" value="ATP-grasp fold, B domain"/>
    <property type="match status" value="1"/>
</dbReference>
<dbReference type="GO" id="GO:0005524">
    <property type="term" value="F:ATP binding"/>
    <property type="evidence" value="ECO:0007669"/>
    <property type="project" value="UniProtKB-UniRule"/>
</dbReference>
<dbReference type="GO" id="GO:0046872">
    <property type="term" value="F:metal ion binding"/>
    <property type="evidence" value="ECO:0007669"/>
    <property type="project" value="InterPro"/>
</dbReference>
<keyword evidence="1" id="KW-0067">ATP-binding</keyword>
<organism evidence="3 4">
    <name type="scientific">Parascardovia denticolens DSM 10105 = JCM 12538</name>
    <dbReference type="NCBI Taxonomy" id="864564"/>
    <lineage>
        <taxon>Bacteria</taxon>
        <taxon>Bacillati</taxon>
        <taxon>Actinomycetota</taxon>
        <taxon>Actinomycetes</taxon>
        <taxon>Bifidobacteriales</taxon>
        <taxon>Bifidobacteriaceae</taxon>
        <taxon>Parascardovia</taxon>
    </lineage>
</organism>
<name>E6K310_PARDN</name>
<feature type="domain" description="ATP-grasp" evidence="2">
    <location>
        <begin position="130"/>
        <end position="331"/>
    </location>
</feature>
<dbReference type="PATRIC" id="fig|864564.6.peg.303"/>
<reference evidence="3 4" key="1">
    <citation type="submission" date="2010-12" db="EMBL/GenBank/DDBJ databases">
        <authorList>
            <person name="Muzny D."/>
            <person name="Qin X."/>
            <person name="Buhay C."/>
            <person name="Dugan-Rocha S."/>
            <person name="Ding Y."/>
            <person name="Chen G."/>
            <person name="Hawes A."/>
            <person name="Holder M."/>
            <person name="Jhangiani S."/>
            <person name="Johnson A."/>
            <person name="Khan Z."/>
            <person name="Li Z."/>
            <person name="Liu W."/>
            <person name="Liu X."/>
            <person name="Perez L."/>
            <person name="Shen H."/>
            <person name="Wang Q."/>
            <person name="Watt J."/>
            <person name="Xi L."/>
            <person name="Xin Y."/>
            <person name="Zhou J."/>
            <person name="Deng J."/>
            <person name="Jiang H."/>
            <person name="Liu Y."/>
            <person name="Qu J."/>
            <person name="Song X.-Z."/>
            <person name="Zhang L."/>
            <person name="Villasana D."/>
            <person name="Johnson A."/>
            <person name="Liu J."/>
            <person name="Liyanage D."/>
            <person name="Lorensuhewa L."/>
            <person name="Robinson T."/>
            <person name="Song A."/>
            <person name="Song B.-B."/>
            <person name="Dinh H."/>
            <person name="Thornton R."/>
            <person name="Coyle M."/>
            <person name="Francisco L."/>
            <person name="Jackson L."/>
            <person name="Javaid M."/>
            <person name="Korchina V."/>
            <person name="Kovar C."/>
            <person name="Mata R."/>
            <person name="Mathew T."/>
            <person name="Ngo R."/>
            <person name="Nguyen L."/>
            <person name="Nguyen N."/>
            <person name="Okwuonu G."/>
            <person name="Ongeri F."/>
            <person name="Pham C."/>
            <person name="Simmons D."/>
            <person name="Wilczek-Boney K."/>
            <person name="Hale W."/>
            <person name="Jakkamsetti A."/>
            <person name="Pham P."/>
            <person name="Ruth R."/>
            <person name="San Lucas F."/>
            <person name="Warren J."/>
            <person name="Zhang J."/>
            <person name="Zhao Z."/>
            <person name="Zhou C."/>
            <person name="Zhu D."/>
            <person name="Lee S."/>
            <person name="Bess C."/>
            <person name="Blankenburg K."/>
            <person name="Forbes L."/>
            <person name="Fu Q."/>
            <person name="Gubbala S."/>
            <person name="Hirani K."/>
            <person name="Jayaseelan J.C."/>
            <person name="Lara F."/>
            <person name="Munidasa M."/>
            <person name="Palculict T."/>
            <person name="Patil S."/>
            <person name="Pu L.-L."/>
            <person name="Saada N."/>
            <person name="Tang L."/>
            <person name="Weissenberger G."/>
            <person name="Zhu Y."/>
            <person name="Hemphill L."/>
            <person name="Shang Y."/>
            <person name="Youmans B."/>
            <person name="Ayvaz T."/>
            <person name="Ross M."/>
            <person name="Santibanez J."/>
            <person name="Aqrawi P."/>
            <person name="Gross S."/>
            <person name="Joshi V."/>
            <person name="Fowler G."/>
            <person name="Nazareth L."/>
            <person name="Reid J."/>
            <person name="Worley K."/>
            <person name="Petrosino J."/>
            <person name="Highlander S."/>
            <person name="Gibbs R."/>
        </authorList>
    </citation>
    <scope>NUCLEOTIDE SEQUENCE [LARGE SCALE GENOMIC DNA]</scope>
    <source>
        <strain evidence="3 4">DSM 10105</strain>
    </source>
</reference>
<keyword evidence="1" id="KW-0547">Nucleotide-binding</keyword>
<evidence type="ECO:0000256" key="1">
    <source>
        <dbReference type="PROSITE-ProRule" id="PRU00409"/>
    </source>
</evidence>
<proteinExistence type="predicted"/>
<comment type="caution">
    <text evidence="3">The sequence shown here is derived from an EMBL/GenBank/DDBJ whole genome shotgun (WGS) entry which is preliminary data.</text>
</comment>
<dbReference type="Proteomes" id="UP000004946">
    <property type="component" value="Chromosome"/>
</dbReference>
<dbReference type="eggNOG" id="COG3919">
    <property type="taxonomic scope" value="Bacteria"/>
</dbReference>
<dbReference type="InterPro" id="IPR011761">
    <property type="entry name" value="ATP-grasp"/>
</dbReference>
<keyword evidence="4" id="KW-1185">Reference proteome</keyword>
<sequence length="419" mass="48652">MNESQTSDFQPVLTGSDINVYGMARAFHEAYGIKSIAFAKSQLLPTKYSRFVDMHSYDDFDQEEGFRKHLLAYGQYMRKTRPGTRLLLIPCGDVYANLLSHNRDQLQDYFLFNTLDPALNHQLSMKNSFYELCEKYQLPHPQTMVIDKDGVARGDYKDLPFSFPVAMKPADSAAWLTVDFPGRKKAFIIQTPQELDTLIRKSYDAGYQGAIVIQDFIPGDDSHMRVLNAYVDQHHCVRMMFLGHPLLEDPSPASVGNYAAIIPDYNEEICLKLKSFLEDIGYEGVANFDMKYDERDGQFKLFEVNLRQGRSSYHVTLNGFNLARYFAEDLVYDAPFDGRTLIGKGDKLWLEIPTGIFKDYVRPGEDKDRGLKMIQSGDWGTTLESSEDMNFSRWLMIRRLFFYYRRQYKRYFTHKEELK</sequence>
<dbReference type="HOGENOM" id="CLU_054906_0_0_11"/>
<dbReference type="KEGG" id="pdo:PSDT_0275"/>
<dbReference type="SUPFAM" id="SSF56059">
    <property type="entry name" value="Glutathione synthetase ATP-binding domain-like"/>
    <property type="match status" value="1"/>
</dbReference>
<evidence type="ECO:0000259" key="2">
    <source>
        <dbReference type="PROSITE" id="PS50975"/>
    </source>
</evidence>
<dbReference type="PROSITE" id="PS50975">
    <property type="entry name" value="ATP_GRASP"/>
    <property type="match status" value="1"/>
</dbReference>
<evidence type="ECO:0000313" key="3">
    <source>
        <dbReference type="EMBL" id="EFT82714.1"/>
    </source>
</evidence>